<dbReference type="Gene3D" id="1.25.40.10">
    <property type="entry name" value="Tetratricopeptide repeat domain"/>
    <property type="match status" value="1"/>
</dbReference>
<proteinExistence type="predicted"/>
<protein>
    <recommendedName>
        <fullName evidence="4">Tetratricopeptide repeat protein</fullName>
    </recommendedName>
</protein>
<evidence type="ECO:0000256" key="1">
    <source>
        <dbReference type="PROSITE-ProRule" id="PRU00339"/>
    </source>
</evidence>
<keyword evidence="1" id="KW-0802">TPR repeat</keyword>
<evidence type="ECO:0000313" key="3">
    <source>
        <dbReference type="Proteomes" id="UP001501410"/>
    </source>
</evidence>
<name>A0ABP8N422_9BACT</name>
<dbReference type="InterPro" id="IPR019734">
    <property type="entry name" value="TPR_rpt"/>
</dbReference>
<keyword evidence="3" id="KW-1185">Reference proteome</keyword>
<organism evidence="2 3">
    <name type="scientific">Rurimicrobium arvi</name>
    <dbReference type="NCBI Taxonomy" id="2049916"/>
    <lineage>
        <taxon>Bacteria</taxon>
        <taxon>Pseudomonadati</taxon>
        <taxon>Bacteroidota</taxon>
        <taxon>Chitinophagia</taxon>
        <taxon>Chitinophagales</taxon>
        <taxon>Chitinophagaceae</taxon>
        <taxon>Rurimicrobium</taxon>
    </lineage>
</organism>
<evidence type="ECO:0000313" key="2">
    <source>
        <dbReference type="EMBL" id="GAA4459191.1"/>
    </source>
</evidence>
<comment type="caution">
    <text evidence="2">The sequence shown here is derived from an EMBL/GenBank/DDBJ whole genome shotgun (WGS) entry which is preliminary data.</text>
</comment>
<sequence>MSERIEKIKAMLQNQPDDLFLNHALALEYIKAGDEPAARMRFEHNLATDKNYVGTYYHLGKLLERTGHPDEALQMYQQGMDIARALGDNHARSELQGAYEELADW</sequence>
<gene>
    <name evidence="2" type="ORF">GCM10023092_28680</name>
</gene>
<accession>A0ABP8N422</accession>
<dbReference type="SUPFAM" id="SSF48452">
    <property type="entry name" value="TPR-like"/>
    <property type="match status" value="1"/>
</dbReference>
<reference evidence="3" key="1">
    <citation type="journal article" date="2019" name="Int. J. Syst. Evol. Microbiol.">
        <title>The Global Catalogue of Microorganisms (GCM) 10K type strain sequencing project: providing services to taxonomists for standard genome sequencing and annotation.</title>
        <authorList>
            <consortium name="The Broad Institute Genomics Platform"/>
            <consortium name="The Broad Institute Genome Sequencing Center for Infectious Disease"/>
            <person name="Wu L."/>
            <person name="Ma J."/>
        </authorList>
    </citation>
    <scope>NUCLEOTIDE SEQUENCE [LARGE SCALE GENOMIC DNA]</scope>
    <source>
        <strain evidence="3">JCM 31921</strain>
    </source>
</reference>
<evidence type="ECO:0008006" key="4">
    <source>
        <dbReference type="Google" id="ProtNLM"/>
    </source>
</evidence>
<dbReference type="Proteomes" id="UP001501410">
    <property type="component" value="Unassembled WGS sequence"/>
</dbReference>
<dbReference type="InterPro" id="IPR011990">
    <property type="entry name" value="TPR-like_helical_dom_sf"/>
</dbReference>
<dbReference type="RefSeq" id="WP_344828718.1">
    <property type="nucleotide sequence ID" value="NZ_BAABEZ010000024.1"/>
</dbReference>
<dbReference type="EMBL" id="BAABEZ010000024">
    <property type="protein sequence ID" value="GAA4459191.1"/>
    <property type="molecule type" value="Genomic_DNA"/>
</dbReference>
<feature type="repeat" description="TPR" evidence="1">
    <location>
        <begin position="53"/>
        <end position="86"/>
    </location>
</feature>
<dbReference type="PROSITE" id="PS50005">
    <property type="entry name" value="TPR"/>
    <property type="match status" value="1"/>
</dbReference>